<keyword evidence="3" id="KW-1185">Reference proteome</keyword>
<feature type="transmembrane region" description="Helical" evidence="1">
    <location>
        <begin position="177"/>
        <end position="196"/>
    </location>
</feature>
<dbReference type="AlphaFoldDB" id="A0A223P3V6"/>
<feature type="transmembrane region" description="Helical" evidence="1">
    <location>
        <begin position="287"/>
        <end position="303"/>
    </location>
</feature>
<dbReference type="EMBL" id="CP022743">
    <property type="protein sequence ID" value="ASU36772.1"/>
    <property type="molecule type" value="Genomic_DNA"/>
</dbReference>
<dbReference type="Proteomes" id="UP000215002">
    <property type="component" value="Chromosome"/>
</dbReference>
<accession>A0A223P3V6</accession>
<keyword evidence="1" id="KW-1133">Transmembrane helix</keyword>
<evidence type="ECO:0000313" key="2">
    <source>
        <dbReference type="EMBL" id="ASU36772.1"/>
    </source>
</evidence>
<evidence type="ECO:0008006" key="4">
    <source>
        <dbReference type="Google" id="ProtNLM"/>
    </source>
</evidence>
<dbReference type="KEGG" id="muc:MuYL_4889"/>
<dbReference type="OrthoDB" id="9825462at2"/>
<name>A0A223P3V6_9SPHI</name>
<gene>
    <name evidence="2" type="ORF">MuYL_4889</name>
</gene>
<feature type="transmembrane region" description="Helical" evidence="1">
    <location>
        <begin position="203"/>
        <end position="225"/>
    </location>
</feature>
<dbReference type="RefSeq" id="WP_094572741.1">
    <property type="nucleotide sequence ID" value="NZ_CP022743.1"/>
</dbReference>
<sequence>MIQSAKQDKAATGLNYFNTPLTVGLFCIVALLVLLNIFTPLRLITDGIRYLNILELLNGTLDTNSNLAHDVLPHGYPQLLFLLNKLHLLNSMSITAVNILCTLVACYMLTKVLYIDNKLFFFSLVMLSFINIKHFTLPVSDQLFAALFISGIYCWTKFFEGSVIFVAAALLFTAASIYVRTAGVAIAPGMVLYLIYTNRAKIAAYWVLLLSVFVVISAALAVFIIKLPFLQTKVDYLRQLDLTLMIKDPLSIAGRLSLHFKELGELIWNIPYSKLAGVVTIKGFDNAQYLLVITGGAALFIFFRATVKLKLIDHFAFWVFLTYLVMIFLWPYYDTRFLIPIIPVFVYVFFTYLFKFVKSGYLKMAPIVIYVLLGFVSLGYSDAISLNNAFFLKHYGADKELTEKYRVHFQNKTVGIKPTCNIFSDNVSYFLEKYDR</sequence>
<reference evidence="2 3" key="1">
    <citation type="submission" date="2017-08" db="EMBL/GenBank/DDBJ databases">
        <title>Complete genome sequence of Mucilaginibacter sp. strain BJC16-A31.</title>
        <authorList>
            <consortium name="Henan University of Science and Technology"/>
            <person name="You X."/>
        </authorList>
    </citation>
    <scope>NUCLEOTIDE SEQUENCE [LARGE SCALE GENOMIC DNA]</scope>
    <source>
        <strain evidence="2 3">BJC16-A31</strain>
    </source>
</reference>
<feature type="transmembrane region" description="Helical" evidence="1">
    <location>
        <begin position="361"/>
        <end position="380"/>
    </location>
</feature>
<evidence type="ECO:0000256" key="1">
    <source>
        <dbReference type="SAM" id="Phobius"/>
    </source>
</evidence>
<feature type="transmembrane region" description="Helical" evidence="1">
    <location>
        <begin position="20"/>
        <end position="39"/>
    </location>
</feature>
<proteinExistence type="predicted"/>
<keyword evidence="1" id="KW-0472">Membrane</keyword>
<feature type="transmembrane region" description="Helical" evidence="1">
    <location>
        <begin position="88"/>
        <end position="113"/>
    </location>
</feature>
<feature type="transmembrane region" description="Helical" evidence="1">
    <location>
        <begin position="337"/>
        <end position="354"/>
    </location>
</feature>
<protein>
    <recommendedName>
        <fullName evidence="4">Glycosyltransferase RgtA/B/C/D-like domain-containing protein</fullName>
    </recommendedName>
</protein>
<feature type="transmembrane region" description="Helical" evidence="1">
    <location>
        <begin position="119"/>
        <end position="136"/>
    </location>
</feature>
<feature type="transmembrane region" description="Helical" evidence="1">
    <location>
        <begin position="315"/>
        <end position="331"/>
    </location>
</feature>
<evidence type="ECO:0000313" key="3">
    <source>
        <dbReference type="Proteomes" id="UP000215002"/>
    </source>
</evidence>
<organism evidence="2 3">
    <name type="scientific">Mucilaginibacter xinganensis</name>
    <dbReference type="NCBI Taxonomy" id="1234841"/>
    <lineage>
        <taxon>Bacteria</taxon>
        <taxon>Pseudomonadati</taxon>
        <taxon>Bacteroidota</taxon>
        <taxon>Sphingobacteriia</taxon>
        <taxon>Sphingobacteriales</taxon>
        <taxon>Sphingobacteriaceae</taxon>
        <taxon>Mucilaginibacter</taxon>
    </lineage>
</organism>
<keyword evidence="1" id="KW-0812">Transmembrane</keyword>